<evidence type="ECO:0000313" key="2">
    <source>
        <dbReference type="Proteomes" id="UP000031443"/>
    </source>
</evidence>
<sequence length="237" mass="26676">MGSQHKCGTQFREHGWLEPEQGRQCLALPPWTQTIGSDSVSLAEQSNVKLPHSWKILNPLISVQFLLIYTGVQESRIGPIVRGRANLELESQCEPSPSEEQWGQEAGEDAEILQLGEVSGVPIKQMVLEVKSKLILKGELTRFLHLCCNGLALACDYGRPRRLKSRSQQSPVRPQHVPTTRISIVGFHRSSNSRDRGGALAVFRCGLDVFLAREMMDALFRFQWQRFRFLAPGQKLS</sequence>
<dbReference type="Proteomes" id="UP000031443">
    <property type="component" value="Unassembled WGS sequence"/>
</dbReference>
<accession>M7BKW0</accession>
<gene>
    <name evidence="1" type="ORF">UY3_06467</name>
</gene>
<dbReference type="AlphaFoldDB" id="M7BKW0"/>
<reference evidence="2" key="1">
    <citation type="journal article" date="2013" name="Nat. Genet.">
        <title>The draft genomes of soft-shell turtle and green sea turtle yield insights into the development and evolution of the turtle-specific body plan.</title>
        <authorList>
            <person name="Wang Z."/>
            <person name="Pascual-Anaya J."/>
            <person name="Zadissa A."/>
            <person name="Li W."/>
            <person name="Niimura Y."/>
            <person name="Huang Z."/>
            <person name="Li C."/>
            <person name="White S."/>
            <person name="Xiong Z."/>
            <person name="Fang D."/>
            <person name="Wang B."/>
            <person name="Ming Y."/>
            <person name="Chen Y."/>
            <person name="Zheng Y."/>
            <person name="Kuraku S."/>
            <person name="Pignatelli M."/>
            <person name="Herrero J."/>
            <person name="Beal K."/>
            <person name="Nozawa M."/>
            <person name="Li Q."/>
            <person name="Wang J."/>
            <person name="Zhang H."/>
            <person name="Yu L."/>
            <person name="Shigenobu S."/>
            <person name="Wang J."/>
            <person name="Liu J."/>
            <person name="Flicek P."/>
            <person name="Searle S."/>
            <person name="Wang J."/>
            <person name="Kuratani S."/>
            <person name="Yin Y."/>
            <person name="Aken B."/>
            <person name="Zhang G."/>
            <person name="Irie N."/>
        </authorList>
    </citation>
    <scope>NUCLEOTIDE SEQUENCE [LARGE SCALE GENOMIC DNA]</scope>
</reference>
<name>M7BKW0_CHEMY</name>
<protein>
    <submittedName>
        <fullName evidence="1">Uncharacterized protein</fullName>
    </submittedName>
</protein>
<keyword evidence="2" id="KW-1185">Reference proteome</keyword>
<proteinExistence type="predicted"/>
<dbReference type="EMBL" id="KB525470">
    <property type="protein sequence ID" value="EMP36355.1"/>
    <property type="molecule type" value="Genomic_DNA"/>
</dbReference>
<organism evidence="1 2">
    <name type="scientific">Chelonia mydas</name>
    <name type="common">Green sea-turtle</name>
    <name type="synonym">Chelonia agassizi</name>
    <dbReference type="NCBI Taxonomy" id="8469"/>
    <lineage>
        <taxon>Eukaryota</taxon>
        <taxon>Metazoa</taxon>
        <taxon>Chordata</taxon>
        <taxon>Craniata</taxon>
        <taxon>Vertebrata</taxon>
        <taxon>Euteleostomi</taxon>
        <taxon>Archelosauria</taxon>
        <taxon>Testudinata</taxon>
        <taxon>Testudines</taxon>
        <taxon>Cryptodira</taxon>
        <taxon>Durocryptodira</taxon>
        <taxon>Americhelydia</taxon>
        <taxon>Chelonioidea</taxon>
        <taxon>Cheloniidae</taxon>
        <taxon>Chelonia</taxon>
    </lineage>
</organism>
<evidence type="ECO:0000313" key="1">
    <source>
        <dbReference type="EMBL" id="EMP36355.1"/>
    </source>
</evidence>